<keyword evidence="3" id="KW-1185">Reference proteome</keyword>
<feature type="compositionally biased region" description="Pro residues" evidence="1">
    <location>
        <begin position="60"/>
        <end position="70"/>
    </location>
</feature>
<dbReference type="EMBL" id="SDIL01000011">
    <property type="protein sequence ID" value="RXK41193.1"/>
    <property type="molecule type" value="Genomic_DNA"/>
</dbReference>
<feature type="compositionally biased region" description="Polar residues" evidence="1">
    <location>
        <begin position="817"/>
        <end position="828"/>
    </location>
</feature>
<feature type="region of interest" description="Disordered" evidence="1">
    <location>
        <begin position="1220"/>
        <end position="1364"/>
    </location>
</feature>
<feature type="region of interest" description="Disordered" evidence="1">
    <location>
        <begin position="673"/>
        <end position="693"/>
    </location>
</feature>
<feature type="region of interest" description="Disordered" evidence="1">
    <location>
        <begin position="1135"/>
        <end position="1154"/>
    </location>
</feature>
<feature type="compositionally biased region" description="Low complexity" evidence="1">
    <location>
        <begin position="889"/>
        <end position="931"/>
    </location>
</feature>
<organism evidence="2 3">
    <name type="scientific">Tremella mesenterica</name>
    <name type="common">Jelly fungus</name>
    <dbReference type="NCBI Taxonomy" id="5217"/>
    <lineage>
        <taxon>Eukaryota</taxon>
        <taxon>Fungi</taxon>
        <taxon>Dikarya</taxon>
        <taxon>Basidiomycota</taxon>
        <taxon>Agaricomycotina</taxon>
        <taxon>Tremellomycetes</taxon>
        <taxon>Tremellales</taxon>
        <taxon>Tremellaceae</taxon>
        <taxon>Tremella</taxon>
    </lineage>
</organism>
<evidence type="ECO:0000313" key="3">
    <source>
        <dbReference type="Proteomes" id="UP000289152"/>
    </source>
</evidence>
<feature type="compositionally biased region" description="Polar residues" evidence="1">
    <location>
        <begin position="1007"/>
        <end position="1018"/>
    </location>
</feature>
<dbReference type="InParanoid" id="A0A4Q1BT16"/>
<feature type="region of interest" description="Disordered" evidence="1">
    <location>
        <begin position="876"/>
        <end position="1079"/>
    </location>
</feature>
<feature type="compositionally biased region" description="Basic and acidic residues" evidence="1">
    <location>
        <begin position="712"/>
        <end position="729"/>
    </location>
</feature>
<dbReference type="Proteomes" id="UP000289152">
    <property type="component" value="Unassembled WGS sequence"/>
</dbReference>
<feature type="region of interest" description="Disordered" evidence="1">
    <location>
        <begin position="172"/>
        <end position="274"/>
    </location>
</feature>
<feature type="compositionally biased region" description="Basic and acidic residues" evidence="1">
    <location>
        <begin position="413"/>
        <end position="426"/>
    </location>
</feature>
<feature type="compositionally biased region" description="Basic and acidic residues" evidence="1">
    <location>
        <begin position="224"/>
        <end position="233"/>
    </location>
</feature>
<feature type="compositionally biased region" description="Basic and acidic residues" evidence="1">
    <location>
        <begin position="995"/>
        <end position="1004"/>
    </location>
</feature>
<feature type="region of interest" description="Disordered" evidence="1">
    <location>
        <begin position="522"/>
        <end position="628"/>
    </location>
</feature>
<comment type="caution">
    <text evidence="2">The sequence shown here is derived from an EMBL/GenBank/DDBJ whole genome shotgun (WGS) entry which is preliminary data.</text>
</comment>
<feature type="compositionally biased region" description="Low complexity" evidence="1">
    <location>
        <begin position="522"/>
        <end position="531"/>
    </location>
</feature>
<feature type="compositionally biased region" description="Polar residues" evidence="1">
    <location>
        <begin position="77"/>
        <end position="90"/>
    </location>
</feature>
<feature type="region of interest" description="Disordered" evidence="1">
    <location>
        <begin position="410"/>
        <end position="429"/>
    </location>
</feature>
<gene>
    <name evidence="2" type="ORF">M231_01598</name>
</gene>
<feature type="compositionally biased region" description="Low complexity" evidence="1">
    <location>
        <begin position="451"/>
        <end position="461"/>
    </location>
</feature>
<feature type="compositionally biased region" description="Polar residues" evidence="1">
    <location>
        <begin position="1231"/>
        <end position="1248"/>
    </location>
</feature>
<feature type="compositionally biased region" description="Low complexity" evidence="1">
    <location>
        <begin position="1137"/>
        <end position="1151"/>
    </location>
</feature>
<protein>
    <submittedName>
        <fullName evidence="2">Uncharacterized protein</fullName>
    </submittedName>
</protein>
<feature type="compositionally biased region" description="Pro residues" evidence="1">
    <location>
        <begin position="677"/>
        <end position="689"/>
    </location>
</feature>
<feature type="compositionally biased region" description="Low complexity" evidence="1">
    <location>
        <begin position="550"/>
        <end position="559"/>
    </location>
</feature>
<feature type="compositionally biased region" description="Low complexity" evidence="1">
    <location>
        <begin position="23"/>
        <end position="43"/>
    </location>
</feature>
<feature type="compositionally biased region" description="Polar residues" evidence="1">
    <location>
        <begin position="1255"/>
        <end position="1284"/>
    </location>
</feature>
<evidence type="ECO:0000256" key="1">
    <source>
        <dbReference type="SAM" id="MobiDB-lite"/>
    </source>
</evidence>
<feature type="region of interest" description="Disordered" evidence="1">
    <location>
        <begin position="706"/>
        <end position="838"/>
    </location>
</feature>
<dbReference type="OrthoDB" id="2564946at2759"/>
<reference evidence="2 3" key="1">
    <citation type="submission" date="2016-06" db="EMBL/GenBank/DDBJ databases">
        <title>Evolution of pathogenesis and genome organization in the Tremellales.</title>
        <authorList>
            <person name="Cuomo C."/>
            <person name="Litvintseva A."/>
            <person name="Heitman J."/>
            <person name="Chen Y."/>
            <person name="Sun S."/>
            <person name="Springer D."/>
            <person name="Dromer F."/>
            <person name="Young S."/>
            <person name="Zeng Q."/>
            <person name="Chapman S."/>
            <person name="Gujja S."/>
            <person name="Saif S."/>
            <person name="Birren B."/>
        </authorList>
    </citation>
    <scope>NUCLEOTIDE SEQUENCE [LARGE SCALE GENOMIC DNA]</scope>
    <source>
        <strain evidence="2 3">ATCC 28783</strain>
    </source>
</reference>
<proteinExistence type="predicted"/>
<feature type="compositionally biased region" description="Pro residues" evidence="1">
    <location>
        <begin position="573"/>
        <end position="583"/>
    </location>
</feature>
<feature type="compositionally biased region" description="Pro residues" evidence="1">
    <location>
        <begin position="13"/>
        <end position="22"/>
    </location>
</feature>
<name>A0A4Q1BT16_TREME</name>
<feature type="compositionally biased region" description="Polar residues" evidence="1">
    <location>
        <begin position="617"/>
        <end position="628"/>
    </location>
</feature>
<feature type="region of interest" description="Disordered" evidence="1">
    <location>
        <begin position="1"/>
        <end position="120"/>
    </location>
</feature>
<feature type="region of interest" description="Disordered" evidence="1">
    <location>
        <begin position="352"/>
        <end position="393"/>
    </location>
</feature>
<feature type="region of interest" description="Disordered" evidence="1">
    <location>
        <begin position="446"/>
        <end position="475"/>
    </location>
</feature>
<sequence length="1364" mass="146579">MGLFTRLRTKRPSTPPLNPDSPGPSSSPSTLSRPLPLSPSSSSIISRKIKTPWSKKEHPLPSPLLAPPSPQERHSSARNVHTVSAATSRLSPAPARPRASSTLGIPEISITGKRKEKVRSGEFKKEGGILGKLEFEGQVISPAKSVLANEAHSEEGWLDLASDDMVRHLSEAVKESPKVSSAETGIADVSMETLGSTQGDDPLELLESPEGDKKKFWKGKRKARSELDVDRSDSPTPRKVSAQSADLRDRPSSTAFPDTLERHPSPSLDIARPPPVRRISSTLFQNPFHRTASRASIIQGDLDPAMADSSFRLKGFRHISGASQADDGLGANMPHIQRNSIISVDVPDFSPGIKTSEASTNAVPHPPSSFQLSGPRPARPSPSRPPSLACSSVGDDVSYNKITAAAFRKGIRRPSEGRQAMSEHGHAPLVDVDDVPLGLLAMRRGEEDHANSSALSLSSMNPRDEEPPRATSPSSGIIFNVVRHQRNLSGGFVVKSATTTRTSPPPDETLREMLPLEALMASPSSMSATSTGDKMSHTDSYFPPQRVSTPLLRPRSSSPFAASVSPKTRPRSSLPPPPEPIHLPQPGDETPSSILLPLPPDQMPDSPVAITNPHAEASSSRINLPSPSGIATTLREKVLQGPRILSGIWGSNSEQDDGFDPAFVIESMNAFAVTPQKPKPARTPPPDPATSPRTTLAERLANVAQGEQKMGGPDRPHLGRLAFPDKDSSEGLTLPDQPLSAVSDSTTASPTTSAAPTITNFPRASAPRSTRRSTITNRRASSVGSLSDSEDIIKRPLGPRQPGPVKGRPTPRLGVESSATNRATQSVIDLNDRNKQNLFPPKRAATTVESDSSDDEPLIVLRERASRSSLVLDAISPPTGQQARALQIKKSTSSLVTKSTSKLDLGPIVTSPTSFARSSSPSPAPGLRASSRPPPPRSRSPAIVISPKTTMPIRSPSRNAIALPPDMSKSRVDRVANPSVMNGVRNGTGGLGNVVKRDKDDPRKHSPASSQSGITADSQLGYPITPRDSGTGEWDQTGYGPHTPRGSRIEGRDRVASGLSSRTMPTDAFQRPPSTLSQWPNEYDTMGGMQGMAMPMPGPGVMPYDQATMLAMMKQHFQASFMAAAARQCEEEWERASSVSTSQPTPSSSSVNPYTSHLSSMPYTMPYPYPMNMPYQLPSMTTMPYAPGFPMQQNYNYGYSYGPTAHSAFGGEFGPPPFPRNGVYTEVGSPRQRQSSAYNIDTSTSTPSRQRHSSTHNMDTSSSQFNTYNNDTSGSPRQKRSSGYNLEVNRQRHSSLDPDRQQRNSRLGFVPLSDGNDIGKKRESRISTSPPPSSWRESSGDWTDVSLSGIGTPRKKAQAGQVVN</sequence>
<evidence type="ECO:0000313" key="2">
    <source>
        <dbReference type="EMBL" id="RXK41193.1"/>
    </source>
</evidence>
<feature type="compositionally biased region" description="Low complexity" evidence="1">
    <location>
        <begin position="740"/>
        <end position="782"/>
    </location>
</feature>
<accession>A0A4Q1BT16</accession>
<dbReference type="VEuPathDB" id="FungiDB:TREMEDRAFT_57559"/>